<organism evidence="1 2">
    <name type="scientific">Micrococcus cohnii</name>
    <dbReference type="NCBI Taxonomy" id="993416"/>
    <lineage>
        <taxon>Bacteria</taxon>
        <taxon>Bacillati</taxon>
        <taxon>Actinomycetota</taxon>
        <taxon>Actinomycetes</taxon>
        <taxon>Micrococcales</taxon>
        <taxon>Micrococcaceae</taxon>
        <taxon>Micrococcus</taxon>
    </lineage>
</organism>
<keyword evidence="2" id="KW-1185">Reference proteome</keyword>
<gene>
    <name evidence="1" type="ORF">HDA30_000389</name>
</gene>
<evidence type="ECO:0000313" key="1">
    <source>
        <dbReference type="EMBL" id="MBB4734881.1"/>
    </source>
</evidence>
<dbReference type="AlphaFoldDB" id="A0A7W7M2D1"/>
<dbReference type="RefSeq" id="WP_184240956.1">
    <property type="nucleotide sequence ID" value="NZ_JACHNA010000001.1"/>
</dbReference>
<dbReference type="Proteomes" id="UP000540191">
    <property type="component" value="Unassembled WGS sequence"/>
</dbReference>
<reference evidence="1 2" key="1">
    <citation type="submission" date="2020-08" db="EMBL/GenBank/DDBJ databases">
        <title>Sequencing the genomes of 1000 actinobacteria strains.</title>
        <authorList>
            <person name="Klenk H.-P."/>
        </authorList>
    </citation>
    <scope>NUCLEOTIDE SEQUENCE [LARGE SCALE GENOMIC DNA]</scope>
    <source>
        <strain evidence="1 2">DSM 23974</strain>
    </source>
</reference>
<comment type="caution">
    <text evidence="1">The sequence shown here is derived from an EMBL/GenBank/DDBJ whole genome shotgun (WGS) entry which is preliminary data.</text>
</comment>
<sequence length="75" mass="8107">MSLDDSLTTPITVLRGRLGAAIRDRAETPIVAEHRRQLVEAKLLRDVRLALADEYAPSARARTAIAALLTGGADR</sequence>
<evidence type="ECO:0000313" key="2">
    <source>
        <dbReference type="Proteomes" id="UP000540191"/>
    </source>
</evidence>
<proteinExistence type="predicted"/>
<accession>A0A7W7M2D1</accession>
<dbReference type="EMBL" id="JACHNA010000001">
    <property type="protein sequence ID" value="MBB4734881.1"/>
    <property type="molecule type" value="Genomic_DNA"/>
</dbReference>
<name>A0A7W7M2D1_9MICC</name>
<protein>
    <submittedName>
        <fullName evidence="1">Uncharacterized protein</fullName>
    </submittedName>
</protein>